<dbReference type="PANTHER" id="PTHR33171">
    <property type="entry name" value="LAR_N DOMAIN-CONTAINING PROTEIN"/>
    <property type="match status" value="1"/>
</dbReference>
<dbReference type="EMBL" id="BQNJ01000001">
    <property type="protein sequence ID" value="GKH01838.1"/>
    <property type="molecule type" value="Genomic_DNA"/>
</dbReference>
<dbReference type="AlphaFoldDB" id="A0AA37N467"/>
<dbReference type="PANTHER" id="PTHR33171:SF17">
    <property type="entry name" value="LARA-LIKE N-TERMINAL DOMAIN-CONTAINING PROTEIN"/>
    <property type="match status" value="1"/>
</dbReference>
<gene>
    <name evidence="2" type="ORF">CE91St55_38190</name>
</gene>
<evidence type="ECO:0000313" key="3">
    <source>
        <dbReference type="Proteomes" id="UP001055091"/>
    </source>
</evidence>
<dbReference type="RefSeq" id="WP_270470908.1">
    <property type="nucleotide sequence ID" value="NZ_CALDDA010000054.1"/>
</dbReference>
<sequence length="426" mass="47485">MNIRLSQNRWFGQKPEDIYLPDSWKVHIAEMAGDKYPVMTKKDIRKRLNSPYKSKTIGEMARGCRSACIVFDDMSRGTPCQETAHILLEMLLEGGIPKDHILFLCATGMHAPLELDDFAKKLGWDIVAEYPVYNHNPYENLVLAGTTRRKTRVFINAEFMQYDLKIGIGGMVPHPMAGFGGGSKIILPGLAGIDTVTENHKIWCEKDPSDTGVSYMDSLGDLRNCDMREDAEEAAKLAGLDFKIDILMNSRCEVVGLFAGDPVAEYYAAAEMAYEVYRIEHFEKVEVCIANANAKANEAAMAVSAALDCTKPGGDIVLINFSPTGCVNHYLFGMWGLHTNARLCGGAAGKLPNGIRQLIVYNPYKQFNAAILYAEAEQVKWARTWEEVLQFIGCGTEPRTAAVIKEAQISMFSDNFKKEYMPFKQN</sequence>
<accession>A0AA37N467</accession>
<comment type="caution">
    <text evidence="2">The sequence shown here is derived from an EMBL/GenBank/DDBJ whole genome shotgun (WGS) entry which is preliminary data.</text>
</comment>
<dbReference type="InterPro" id="IPR018657">
    <property type="entry name" value="LarA-like_N"/>
</dbReference>
<proteinExistence type="predicted"/>
<evidence type="ECO:0000313" key="2">
    <source>
        <dbReference type="EMBL" id="GKH01838.1"/>
    </source>
</evidence>
<evidence type="ECO:0000259" key="1">
    <source>
        <dbReference type="Pfam" id="PF09861"/>
    </source>
</evidence>
<organism evidence="2 3">
    <name type="scientific">Hungatella hathewayi</name>
    <dbReference type="NCBI Taxonomy" id="154046"/>
    <lineage>
        <taxon>Bacteria</taxon>
        <taxon>Bacillati</taxon>
        <taxon>Bacillota</taxon>
        <taxon>Clostridia</taxon>
        <taxon>Lachnospirales</taxon>
        <taxon>Lachnospiraceae</taxon>
        <taxon>Hungatella</taxon>
    </lineage>
</organism>
<dbReference type="Pfam" id="PF09861">
    <property type="entry name" value="Lar_N"/>
    <property type="match status" value="1"/>
</dbReference>
<dbReference type="InterPro" id="IPR048068">
    <property type="entry name" value="LarA-like"/>
</dbReference>
<name>A0AA37N467_9FIRM</name>
<protein>
    <recommendedName>
        <fullName evidence="1">LarA-like N-terminal domain-containing protein</fullName>
    </recommendedName>
</protein>
<dbReference type="Proteomes" id="UP001055091">
    <property type="component" value="Unassembled WGS sequence"/>
</dbReference>
<reference evidence="2" key="1">
    <citation type="submission" date="2022-01" db="EMBL/GenBank/DDBJ databases">
        <title>Novel bile acid biosynthetic pathways are enriched in the microbiome of centenarians.</title>
        <authorList>
            <person name="Sato Y."/>
            <person name="Atarashi K."/>
            <person name="Plichta R.D."/>
            <person name="Arai Y."/>
            <person name="Sasajima S."/>
            <person name="Kearney M.S."/>
            <person name="Suda W."/>
            <person name="Takeshita K."/>
            <person name="Sasaki T."/>
            <person name="Okamoto S."/>
            <person name="Skelly N.A."/>
            <person name="Okamura Y."/>
            <person name="Vlamakis H."/>
            <person name="Li Y."/>
            <person name="Tanoue T."/>
            <person name="Takei H."/>
            <person name="Nittono H."/>
            <person name="Narushima S."/>
            <person name="Irie J."/>
            <person name="Itoh H."/>
            <person name="Moriya K."/>
            <person name="Sugiura Y."/>
            <person name="Suematsu M."/>
            <person name="Moritoki N."/>
            <person name="Shibata S."/>
            <person name="Littman R.D."/>
            <person name="Fischbach A.M."/>
            <person name="Uwamino Y."/>
            <person name="Inoue T."/>
            <person name="Honda A."/>
            <person name="Hattori M."/>
            <person name="Murai T."/>
            <person name="Xavier J.R."/>
            <person name="Hirose N."/>
            <person name="Honda K."/>
        </authorList>
    </citation>
    <scope>NUCLEOTIDE SEQUENCE</scope>
    <source>
        <strain evidence="2">CE91-St55</strain>
    </source>
</reference>
<dbReference type="Gene3D" id="3.40.50.11440">
    <property type="match status" value="1"/>
</dbReference>
<feature type="domain" description="LarA-like N-terminal" evidence="1">
    <location>
        <begin position="11"/>
        <end position="207"/>
    </location>
</feature>
<dbReference type="GO" id="GO:0050043">
    <property type="term" value="F:lactate racemase activity"/>
    <property type="evidence" value="ECO:0007669"/>
    <property type="project" value="InterPro"/>
</dbReference>